<dbReference type="SUPFAM" id="SSF48310">
    <property type="entry name" value="Aldehyde ferredoxin oxidoreductase, C-terminal domains"/>
    <property type="match status" value="1"/>
</dbReference>
<dbReference type="InterPro" id="IPR013983">
    <property type="entry name" value="Ald_Fedxn_OxRdtase_N"/>
</dbReference>
<evidence type="ECO:0000256" key="4">
    <source>
        <dbReference type="ARBA" id="ARBA00022723"/>
    </source>
</evidence>
<dbReference type="Proteomes" id="UP000184052">
    <property type="component" value="Unassembled WGS sequence"/>
</dbReference>
<evidence type="ECO:0000256" key="7">
    <source>
        <dbReference type="ARBA" id="ARBA00023014"/>
    </source>
</evidence>
<evidence type="ECO:0000256" key="3">
    <source>
        <dbReference type="ARBA" id="ARBA00022485"/>
    </source>
</evidence>
<dbReference type="Gene3D" id="1.10.599.10">
    <property type="entry name" value="Aldehyde Ferredoxin Oxidoreductase Protein, subunit A, domain 3"/>
    <property type="match status" value="1"/>
</dbReference>
<evidence type="ECO:0000259" key="9">
    <source>
        <dbReference type="SMART" id="SM00790"/>
    </source>
</evidence>
<evidence type="ECO:0000256" key="2">
    <source>
        <dbReference type="ARBA" id="ARBA00011032"/>
    </source>
</evidence>
<keyword evidence="3" id="KW-0004">4Fe-4S</keyword>
<dbReference type="STRING" id="1121476.SAMN02745751_03316"/>
<feature type="domain" description="Aldehyde ferredoxin oxidoreductase N-terminal" evidence="9">
    <location>
        <begin position="8"/>
        <end position="205"/>
    </location>
</feature>
<dbReference type="InterPro" id="IPR036503">
    <property type="entry name" value="Ald_Fedxn_OxRdtase_N_sf"/>
</dbReference>
<proteinExistence type="inferred from homology"/>
<accession>A0A1M6M0B1</accession>
<dbReference type="InterPro" id="IPR013985">
    <property type="entry name" value="Ald_Fedxn_OxRdtase_dom3"/>
</dbReference>
<comment type="similarity">
    <text evidence="2">Belongs to the AOR/FOR family.</text>
</comment>
<evidence type="ECO:0000256" key="6">
    <source>
        <dbReference type="ARBA" id="ARBA00023004"/>
    </source>
</evidence>
<keyword evidence="4" id="KW-0479">Metal-binding</keyword>
<name>A0A1M6M0B1_9FIRM</name>
<keyword evidence="11" id="KW-1185">Reference proteome</keyword>
<dbReference type="RefSeq" id="WP_073050676.1">
    <property type="nucleotide sequence ID" value="NZ_FQZL01000036.1"/>
</dbReference>
<dbReference type="SUPFAM" id="SSF56228">
    <property type="entry name" value="Aldehyde ferredoxin oxidoreductase, N-terminal domain"/>
    <property type="match status" value="1"/>
</dbReference>
<dbReference type="GO" id="GO:0046872">
    <property type="term" value="F:metal ion binding"/>
    <property type="evidence" value="ECO:0007669"/>
    <property type="project" value="UniProtKB-KW"/>
</dbReference>
<organism evidence="10 11">
    <name type="scientific">Dethiosulfatibacter aminovorans DSM 17477</name>
    <dbReference type="NCBI Taxonomy" id="1121476"/>
    <lineage>
        <taxon>Bacteria</taxon>
        <taxon>Bacillati</taxon>
        <taxon>Bacillota</taxon>
        <taxon>Tissierellia</taxon>
        <taxon>Dethiosulfatibacter</taxon>
    </lineage>
</organism>
<dbReference type="AlphaFoldDB" id="A0A1M6M0B1"/>
<dbReference type="Gene3D" id="1.10.569.10">
    <property type="entry name" value="Aldehyde Ferredoxin Oxidoreductase Protein, subunit A, domain 2"/>
    <property type="match status" value="1"/>
</dbReference>
<dbReference type="Gene3D" id="3.60.9.10">
    <property type="entry name" value="Aldehyde ferredoxin oxidoreductase, N-terminal domain"/>
    <property type="match status" value="1"/>
</dbReference>
<dbReference type="PANTHER" id="PTHR30038:SF0">
    <property type="entry name" value="TUNGSTEN-CONTAINING ALDEHYDE FERREDOXIN OXIDOREDUCTASE"/>
    <property type="match status" value="1"/>
</dbReference>
<comment type="cofactor">
    <cofactor evidence="1">
        <name>[4Fe-4S] cluster</name>
        <dbReference type="ChEBI" id="CHEBI:49883"/>
    </cofactor>
</comment>
<evidence type="ECO:0000256" key="5">
    <source>
        <dbReference type="ARBA" id="ARBA00023002"/>
    </source>
</evidence>
<evidence type="ECO:0000313" key="10">
    <source>
        <dbReference type="EMBL" id="SHJ76844.1"/>
    </source>
</evidence>
<dbReference type="InterPro" id="IPR051919">
    <property type="entry name" value="W-dependent_AOR"/>
</dbReference>
<dbReference type="SMART" id="SM00790">
    <property type="entry name" value="AFOR_N"/>
    <property type="match status" value="1"/>
</dbReference>
<dbReference type="PANTHER" id="PTHR30038">
    <property type="entry name" value="ALDEHYDE FERREDOXIN OXIDOREDUCTASE"/>
    <property type="match status" value="1"/>
</dbReference>
<evidence type="ECO:0000256" key="8">
    <source>
        <dbReference type="ARBA" id="ARBA00049934"/>
    </source>
</evidence>
<dbReference type="EMBL" id="FQZL01000036">
    <property type="protein sequence ID" value="SHJ76844.1"/>
    <property type="molecule type" value="Genomic_DNA"/>
</dbReference>
<dbReference type="InterPro" id="IPR013984">
    <property type="entry name" value="Ald_Fedxn_OxRdtase_dom2"/>
</dbReference>
<evidence type="ECO:0000313" key="11">
    <source>
        <dbReference type="Proteomes" id="UP000184052"/>
    </source>
</evidence>
<sequence>MPKELVQKIVRIDLTNWKEKIETTEKYSKFISGMGIGEIILYEEVEPWMSPYDPGNKIIISSGPLSGTAFPGTGRTAMVTKSPMTMGMVSSNSGGNFSAKLRFAGFEHIVFEGKSPKPVYIYIKNGKIEFYNASEIVGKTVWETDDFFRGKFGDNVQTLIIGPAGENMVRYASVMVDKHRAFGRCGVGAVMGSKNLKGVVVDGTGPVEIYDEKLFFELLDDMHNRLDRLPSMEKFIKDGTMANVTGKAQFGGYVYKHFQDLSIPKNIEDNFQPGVIAEKYRVCQSTCYGCIIGCQPRYRITEGPYAGLTMEGTQFNSSLDFGTKLDIDNFGFCIKATALCNDFGMDIDCVAETIGWLMECCEKGIITSDELDGLFPTFGDEETSLKLIRKMAYRDGIGSILSEGVARAATQFDEETKYYAMHIKGNDLYEPLRSLIGYGLGSVTSTRGGSHVLGSPLCESWSIENHELAKEKFGINTYDKPLEYQGKPEMVKYYEIITRISSVMGICLFASDWQDMDMLGIADFIKLLKATTGIDISEEEIIRRMLALLAIEKVFNYTHAGFDRNDDYPPKRLMEEKVPTGFAKGSVLDKERWDKLLDKYYEIHGWNKDTGLPSKETLEELGLGFCIEEVEKKAKAPGHAFL</sequence>
<dbReference type="Pfam" id="PF02730">
    <property type="entry name" value="AFOR_N"/>
    <property type="match status" value="1"/>
</dbReference>
<dbReference type="InterPro" id="IPR001203">
    <property type="entry name" value="OxRdtase_Ald_Fedxn_C"/>
</dbReference>
<protein>
    <submittedName>
        <fullName evidence="10">Aldehyde:ferredoxin oxidoreductase</fullName>
    </submittedName>
</protein>
<keyword evidence="6" id="KW-0408">Iron</keyword>
<reference evidence="10 11" key="1">
    <citation type="submission" date="2016-11" db="EMBL/GenBank/DDBJ databases">
        <authorList>
            <person name="Jaros S."/>
            <person name="Januszkiewicz K."/>
            <person name="Wedrychowicz H."/>
        </authorList>
    </citation>
    <scope>NUCLEOTIDE SEQUENCE [LARGE SCALE GENOMIC DNA]</scope>
    <source>
        <strain evidence="10 11">DSM 17477</strain>
    </source>
</reference>
<gene>
    <name evidence="10" type="ORF">SAMN02745751_03316</name>
</gene>
<keyword evidence="5" id="KW-0560">Oxidoreductase</keyword>
<comment type="cofactor">
    <cofactor evidence="8">
        <name>tungstopterin</name>
        <dbReference type="ChEBI" id="CHEBI:30402"/>
    </cofactor>
</comment>
<dbReference type="GO" id="GO:0009055">
    <property type="term" value="F:electron transfer activity"/>
    <property type="evidence" value="ECO:0007669"/>
    <property type="project" value="InterPro"/>
</dbReference>
<dbReference type="GO" id="GO:0051539">
    <property type="term" value="F:4 iron, 4 sulfur cluster binding"/>
    <property type="evidence" value="ECO:0007669"/>
    <property type="project" value="UniProtKB-KW"/>
</dbReference>
<dbReference type="OrthoDB" id="9763894at2"/>
<dbReference type="InterPro" id="IPR036021">
    <property type="entry name" value="Tungsten_al_ferr_oxy-like_C"/>
</dbReference>
<dbReference type="Pfam" id="PF01314">
    <property type="entry name" value="AFOR_C"/>
    <property type="match status" value="1"/>
</dbReference>
<dbReference type="GO" id="GO:0016625">
    <property type="term" value="F:oxidoreductase activity, acting on the aldehyde or oxo group of donors, iron-sulfur protein as acceptor"/>
    <property type="evidence" value="ECO:0007669"/>
    <property type="project" value="InterPro"/>
</dbReference>
<keyword evidence="7" id="KW-0411">Iron-sulfur</keyword>
<evidence type="ECO:0000256" key="1">
    <source>
        <dbReference type="ARBA" id="ARBA00001966"/>
    </source>
</evidence>